<dbReference type="InterPro" id="IPR014871">
    <property type="entry name" value="dUTPase/dCTP_pyrophosphatase"/>
</dbReference>
<dbReference type="EMBL" id="CP006932">
    <property type="protein sequence ID" value="AHK22228.1"/>
    <property type="molecule type" value="Genomic_DNA"/>
</dbReference>
<keyword evidence="2" id="KW-1185">Reference proteome</keyword>
<sequence length="164" mass="19796">MKIDLRNISEKQKILDKYILERNNLEENEEIFDKKIIALFVELGEFANELKFFKYWSKKEKSADEIILDEFVDIIHFLISIANNLNYNDWKLEISTENKKIELIFLEIINLITILQKNKDKKILKEIIIKVLEIGIIYNFKIEKIFDSYQLKNEINFVRQNTNY</sequence>
<name>W8GF43_9MOLU</name>
<dbReference type="STRING" id="1427984.X271_00119"/>
<accession>W8GF43</accession>
<dbReference type="eggNOG" id="COG4508">
    <property type="taxonomic scope" value="Bacteria"/>
</dbReference>
<proteinExistence type="predicted"/>
<dbReference type="AlphaFoldDB" id="W8GF43"/>
<dbReference type="Gene3D" id="1.10.4010.10">
    <property type="entry name" value="Type II deoxyuridine triphosphatase"/>
    <property type="match status" value="1"/>
</dbReference>
<evidence type="ECO:0000313" key="1">
    <source>
        <dbReference type="EMBL" id="AHK22228.1"/>
    </source>
</evidence>
<dbReference type="CDD" id="cd11527">
    <property type="entry name" value="NTP-PPase_dUTPase"/>
    <property type="match status" value="1"/>
</dbReference>
<dbReference type="HOGENOM" id="CLU_105318_0_0_14"/>
<dbReference type="Pfam" id="PF08761">
    <property type="entry name" value="dUTPase_2"/>
    <property type="match status" value="1"/>
</dbReference>
<organism evidence="1 2">
    <name type="scientific">Candidatus Hepatoplasma crinochetorum Av</name>
    <dbReference type="NCBI Taxonomy" id="1427984"/>
    <lineage>
        <taxon>Bacteria</taxon>
        <taxon>Bacillati</taxon>
        <taxon>Mycoplasmatota</taxon>
        <taxon>Mollicutes</taxon>
        <taxon>Candidatus Hepatoplasmataceae</taxon>
        <taxon>Candidatus Hepatoplasma</taxon>
    </lineage>
</organism>
<reference evidence="1 2" key="1">
    <citation type="journal article" date="2014" name="Genome Biol. Evol.">
        <title>Phylogenomics of "Candidatus Hepatoplasma crinochetorum," a Lineage of Mollicutes Associated with Noninsect Arthropods.</title>
        <authorList>
            <person name="Leclercq S."/>
            <person name="Dittmer J."/>
            <person name="Bouchon D."/>
            <person name="Cordaux R."/>
        </authorList>
    </citation>
    <scope>NUCLEOTIDE SEQUENCE [LARGE SCALE GENOMIC DNA]</scope>
    <source>
        <strain evidence="1 2">Av</strain>
    </source>
</reference>
<evidence type="ECO:0000313" key="2">
    <source>
        <dbReference type="Proteomes" id="UP000019450"/>
    </source>
</evidence>
<gene>
    <name evidence="1" type="ORF">X271_00119</name>
</gene>
<dbReference type="KEGG" id="hcr:X271_00119"/>
<dbReference type="PIRSF" id="PIRSF030140">
    <property type="entry name" value="UCP030140"/>
    <property type="match status" value="1"/>
</dbReference>
<dbReference type="SUPFAM" id="SSF101386">
    <property type="entry name" value="all-alpha NTP pyrophosphatases"/>
    <property type="match status" value="1"/>
</dbReference>
<protein>
    <submittedName>
        <fullName evidence="1">dUTP diphosphatase</fullName>
    </submittedName>
</protein>
<dbReference type="Proteomes" id="UP000019450">
    <property type="component" value="Chromosome"/>
</dbReference>
<dbReference type="InterPro" id="IPR016947">
    <property type="entry name" value="UCP030140"/>
</dbReference>